<dbReference type="InterPro" id="IPR008920">
    <property type="entry name" value="TF_FadR/GntR_C"/>
</dbReference>
<organism evidence="5 6">
    <name type="scientific">Thauera mechernichensis</name>
    <dbReference type="NCBI Taxonomy" id="82788"/>
    <lineage>
        <taxon>Bacteria</taxon>
        <taxon>Pseudomonadati</taxon>
        <taxon>Pseudomonadota</taxon>
        <taxon>Betaproteobacteria</taxon>
        <taxon>Rhodocyclales</taxon>
        <taxon>Zoogloeaceae</taxon>
        <taxon>Thauera</taxon>
    </lineage>
</organism>
<comment type="caution">
    <text evidence="5">The sequence shown here is derived from an EMBL/GenBank/DDBJ whole genome shotgun (WGS) entry which is preliminary data.</text>
</comment>
<gene>
    <name evidence="5" type="ORF">ACFQ4M_03525</name>
</gene>
<dbReference type="SMART" id="SM00345">
    <property type="entry name" value="HTH_GNTR"/>
    <property type="match status" value="1"/>
</dbReference>
<keyword evidence="2" id="KW-0238">DNA-binding</keyword>
<dbReference type="RefSeq" id="WP_051018607.1">
    <property type="nucleotide sequence ID" value="NZ_JARQZE010000001.1"/>
</dbReference>
<dbReference type="Pfam" id="PF07729">
    <property type="entry name" value="FCD"/>
    <property type="match status" value="1"/>
</dbReference>
<feature type="domain" description="HTH gntR-type" evidence="4">
    <location>
        <begin position="9"/>
        <end position="76"/>
    </location>
</feature>
<evidence type="ECO:0000313" key="6">
    <source>
        <dbReference type="Proteomes" id="UP001597158"/>
    </source>
</evidence>
<dbReference type="EMBL" id="JBHTMC010000006">
    <property type="protein sequence ID" value="MFD1262638.1"/>
    <property type="molecule type" value="Genomic_DNA"/>
</dbReference>
<evidence type="ECO:0000256" key="3">
    <source>
        <dbReference type="ARBA" id="ARBA00023163"/>
    </source>
</evidence>
<proteinExistence type="predicted"/>
<dbReference type="Gene3D" id="1.10.10.10">
    <property type="entry name" value="Winged helix-like DNA-binding domain superfamily/Winged helix DNA-binding domain"/>
    <property type="match status" value="1"/>
</dbReference>
<accession>A0ABW3WCC9</accession>
<dbReference type="SUPFAM" id="SSF46785">
    <property type="entry name" value="Winged helix' DNA-binding domain"/>
    <property type="match status" value="1"/>
</dbReference>
<dbReference type="InterPro" id="IPR000524">
    <property type="entry name" value="Tscrpt_reg_HTH_GntR"/>
</dbReference>
<dbReference type="PROSITE" id="PS50949">
    <property type="entry name" value="HTH_GNTR"/>
    <property type="match status" value="1"/>
</dbReference>
<evidence type="ECO:0000256" key="1">
    <source>
        <dbReference type="ARBA" id="ARBA00023015"/>
    </source>
</evidence>
<dbReference type="InterPro" id="IPR011711">
    <property type="entry name" value="GntR_C"/>
</dbReference>
<sequence>MNASRIAPMALYQEVAERLRQRIYSHELAPGTWVDEQALAEHYGISRTPLREALKVLASEGLVTLKPRRGCYVTEISERDLDEVFSVMSMLEGECARASAMRATDGDLTRLRAIHADLEKAAAADDIDGFFEANQNFHRSLQEIADNRWLLHVIEDLRKVIKLSRHHSLFSDGRLEQSLEEHRDILGALLARDGERAEQLMRHHIRSGRAALARIAVAKADDAPLAAPETEAQAEA</sequence>
<protein>
    <submittedName>
        <fullName evidence="5">GntR family transcriptional regulator</fullName>
    </submittedName>
</protein>
<dbReference type="InterPro" id="IPR036390">
    <property type="entry name" value="WH_DNA-bd_sf"/>
</dbReference>
<dbReference type="CDD" id="cd07377">
    <property type="entry name" value="WHTH_GntR"/>
    <property type="match status" value="1"/>
</dbReference>
<dbReference type="PANTHER" id="PTHR43537:SF50">
    <property type="entry name" value="TRANSCRIPTIONAL REGULATORY PROTEIN"/>
    <property type="match status" value="1"/>
</dbReference>
<dbReference type="InterPro" id="IPR036388">
    <property type="entry name" value="WH-like_DNA-bd_sf"/>
</dbReference>
<dbReference type="Pfam" id="PF00392">
    <property type="entry name" value="GntR"/>
    <property type="match status" value="1"/>
</dbReference>
<dbReference type="Gene3D" id="1.20.120.530">
    <property type="entry name" value="GntR ligand-binding domain-like"/>
    <property type="match status" value="1"/>
</dbReference>
<keyword evidence="3" id="KW-0804">Transcription</keyword>
<evidence type="ECO:0000313" key="5">
    <source>
        <dbReference type="EMBL" id="MFD1262638.1"/>
    </source>
</evidence>
<reference evidence="6" key="1">
    <citation type="journal article" date="2019" name="Int. J. Syst. Evol. Microbiol.">
        <title>The Global Catalogue of Microorganisms (GCM) 10K type strain sequencing project: providing services to taxonomists for standard genome sequencing and annotation.</title>
        <authorList>
            <consortium name="The Broad Institute Genomics Platform"/>
            <consortium name="The Broad Institute Genome Sequencing Center for Infectious Disease"/>
            <person name="Wu L."/>
            <person name="Ma J."/>
        </authorList>
    </citation>
    <scope>NUCLEOTIDE SEQUENCE [LARGE SCALE GENOMIC DNA]</scope>
    <source>
        <strain evidence="6">CCUG 48884</strain>
    </source>
</reference>
<dbReference type="SMART" id="SM00895">
    <property type="entry name" value="FCD"/>
    <property type="match status" value="1"/>
</dbReference>
<name>A0ABW3WCC9_9RHOO</name>
<dbReference type="SUPFAM" id="SSF48008">
    <property type="entry name" value="GntR ligand-binding domain-like"/>
    <property type="match status" value="1"/>
</dbReference>
<dbReference type="Proteomes" id="UP001597158">
    <property type="component" value="Unassembled WGS sequence"/>
</dbReference>
<dbReference type="PANTHER" id="PTHR43537">
    <property type="entry name" value="TRANSCRIPTIONAL REGULATOR, GNTR FAMILY"/>
    <property type="match status" value="1"/>
</dbReference>
<evidence type="ECO:0000259" key="4">
    <source>
        <dbReference type="PROSITE" id="PS50949"/>
    </source>
</evidence>
<keyword evidence="1" id="KW-0805">Transcription regulation</keyword>
<evidence type="ECO:0000256" key="2">
    <source>
        <dbReference type="ARBA" id="ARBA00023125"/>
    </source>
</evidence>
<dbReference type="PRINTS" id="PR00035">
    <property type="entry name" value="HTHGNTR"/>
</dbReference>
<keyword evidence="6" id="KW-1185">Reference proteome</keyword>